<proteinExistence type="predicted"/>
<sequence>MNRKANTSIFRNFDKLSANVIIEDFDTAKEFLAELKIDTDELSLQGANEFRKAIFLAKAKANKRLDQSLLKKLKDKIKESTERNAILTGKILKDIFSERKVSFQFRNLEKWSDDDLREILGDIDLTKLLEDLDNMEDQ</sequence>
<dbReference type="STRING" id="686796.SAMN04488104_10825"/>
<feature type="coiled-coil region" evidence="1">
    <location>
        <begin position="56"/>
        <end position="90"/>
    </location>
</feature>
<evidence type="ECO:0000313" key="2">
    <source>
        <dbReference type="EMBL" id="SDD85810.1"/>
    </source>
</evidence>
<accession>A0A1G6Y636</accession>
<dbReference type="Proteomes" id="UP000199060">
    <property type="component" value="Unassembled WGS sequence"/>
</dbReference>
<keyword evidence="1" id="KW-0175">Coiled coil</keyword>
<evidence type="ECO:0000256" key="1">
    <source>
        <dbReference type="SAM" id="Coils"/>
    </source>
</evidence>
<keyword evidence="3" id="KW-1185">Reference proteome</keyword>
<dbReference type="EMBL" id="FNAC01000082">
    <property type="protein sequence ID" value="SDD85810.1"/>
    <property type="molecule type" value="Genomic_DNA"/>
</dbReference>
<name>A0A1G6Y636_9BACT</name>
<evidence type="ECO:0000313" key="3">
    <source>
        <dbReference type="Proteomes" id="UP000199060"/>
    </source>
</evidence>
<protein>
    <submittedName>
        <fullName evidence="2">Uncharacterized protein</fullName>
    </submittedName>
</protein>
<organism evidence="2 3">
    <name type="scientific">Algoriphagus faecimaris</name>
    <dbReference type="NCBI Taxonomy" id="686796"/>
    <lineage>
        <taxon>Bacteria</taxon>
        <taxon>Pseudomonadati</taxon>
        <taxon>Bacteroidota</taxon>
        <taxon>Cytophagia</taxon>
        <taxon>Cytophagales</taxon>
        <taxon>Cyclobacteriaceae</taxon>
        <taxon>Algoriphagus</taxon>
    </lineage>
</organism>
<gene>
    <name evidence="2" type="ORF">SAMN04488104_10825</name>
</gene>
<reference evidence="3" key="1">
    <citation type="submission" date="2016-10" db="EMBL/GenBank/DDBJ databases">
        <authorList>
            <person name="Varghese N."/>
            <person name="Submissions S."/>
        </authorList>
    </citation>
    <scope>NUCLEOTIDE SEQUENCE [LARGE SCALE GENOMIC DNA]</scope>
    <source>
        <strain evidence="3">DSM 23095</strain>
    </source>
</reference>
<dbReference type="AlphaFoldDB" id="A0A1G6Y636"/>